<proteinExistence type="predicted"/>
<keyword evidence="2" id="KW-1185">Reference proteome</keyword>
<reference evidence="1 2" key="1">
    <citation type="journal article" date="2020" name="BMC Genomics">
        <title>Intraspecific diversification of the crop wild relative Brassica cretica Lam. using demographic model selection.</title>
        <authorList>
            <person name="Kioukis A."/>
            <person name="Michalopoulou V.A."/>
            <person name="Briers L."/>
            <person name="Pirintsos S."/>
            <person name="Studholme D.J."/>
            <person name="Pavlidis P."/>
            <person name="Sarris P.F."/>
        </authorList>
    </citation>
    <scope>NUCLEOTIDE SEQUENCE [LARGE SCALE GENOMIC DNA]</scope>
    <source>
        <strain evidence="2">cv. PFS-1207/04</strain>
    </source>
</reference>
<evidence type="ECO:0000313" key="1">
    <source>
        <dbReference type="EMBL" id="KAF3548791.1"/>
    </source>
</evidence>
<evidence type="ECO:0000313" key="2">
    <source>
        <dbReference type="Proteomes" id="UP000266723"/>
    </source>
</evidence>
<gene>
    <name evidence="1" type="ORF">DY000_02007628</name>
</gene>
<name>A0ABQ7CAY7_BRACR</name>
<dbReference type="Proteomes" id="UP000266723">
    <property type="component" value="Unassembled WGS sequence"/>
</dbReference>
<accession>A0ABQ7CAY7</accession>
<organism evidence="1 2">
    <name type="scientific">Brassica cretica</name>
    <name type="common">Mustard</name>
    <dbReference type="NCBI Taxonomy" id="69181"/>
    <lineage>
        <taxon>Eukaryota</taxon>
        <taxon>Viridiplantae</taxon>
        <taxon>Streptophyta</taxon>
        <taxon>Embryophyta</taxon>
        <taxon>Tracheophyta</taxon>
        <taxon>Spermatophyta</taxon>
        <taxon>Magnoliopsida</taxon>
        <taxon>eudicotyledons</taxon>
        <taxon>Gunneridae</taxon>
        <taxon>Pentapetalae</taxon>
        <taxon>rosids</taxon>
        <taxon>malvids</taxon>
        <taxon>Brassicales</taxon>
        <taxon>Brassicaceae</taxon>
        <taxon>Brassiceae</taxon>
        <taxon>Brassica</taxon>
    </lineage>
</organism>
<sequence length="92" mass="10033">MPNSNLWAPNDQPLVLMESPGPGQPLYLNKDLDPGVVRDLVGILMFLRLDPEVAKSLTGLESAGVGVMTQVPGFALEKQDFDCSLYFTVLLQ</sequence>
<dbReference type="EMBL" id="QGKV02000832">
    <property type="protein sequence ID" value="KAF3548791.1"/>
    <property type="molecule type" value="Genomic_DNA"/>
</dbReference>
<protein>
    <submittedName>
        <fullName evidence="1">Uncharacterized protein</fullName>
    </submittedName>
</protein>
<comment type="caution">
    <text evidence="1">The sequence shown here is derived from an EMBL/GenBank/DDBJ whole genome shotgun (WGS) entry which is preliminary data.</text>
</comment>